<evidence type="ECO:0000313" key="2">
    <source>
        <dbReference type="EMBL" id="AJR18214.1"/>
    </source>
</evidence>
<reference evidence="2 4" key="1">
    <citation type="journal article" date="2015" name="Genome Announc.">
        <title>Complete Genome Sequence of Steroid-Transforming Nocardioides simplex VKM Ac-2033D.</title>
        <authorList>
            <person name="Shtratnikova V.Y."/>
            <person name="Schelkunov M.I."/>
            <person name="Pekov Y.A."/>
            <person name="Fokina V.V."/>
            <person name="Logacheva M.D."/>
            <person name="Sokolov S.L."/>
            <person name="Bragin E.Y."/>
            <person name="Ashapkin V.V."/>
            <person name="Donova M.V."/>
        </authorList>
    </citation>
    <scope>NUCLEOTIDE SEQUENCE [LARGE SCALE GENOMIC DNA]</scope>
    <source>
        <strain evidence="2 4">VKM Ac-2033D</strain>
    </source>
</reference>
<sequence>MTSSSFEKVQPGPVLATVRRLEERVEARFPGRGLHRVAGELAGLVETVASSTASARGRRSWLRPLSRFGILAVVVVTLTVMVLAVRSATVDAPDTGLEWIPLLESAVNDLVFAALAIWFLYSVPERLQREGLLELLHRLRSLAHIVDMHQLTKDPERLRSSFSPTPASADMDLDPEQLGHYLDYCSELLSLVGKAAALCAEASRDPVVLDTVSTVETLTVSLERKIWQKIAVLDQMRAAAAPES</sequence>
<dbReference type="AlphaFoldDB" id="A0A0C5XBP1"/>
<evidence type="ECO:0000313" key="4">
    <source>
        <dbReference type="Proteomes" id="UP000030300"/>
    </source>
</evidence>
<dbReference type="HOGENOM" id="CLU_1146274_0_0_11"/>
<proteinExistence type="predicted"/>
<feature type="transmembrane region" description="Helical" evidence="1">
    <location>
        <begin position="99"/>
        <end position="121"/>
    </location>
</feature>
<dbReference type="Proteomes" id="UP000030300">
    <property type="component" value="Chromosome"/>
</dbReference>
<protein>
    <submittedName>
        <fullName evidence="2">Uncharacterized protein</fullName>
    </submittedName>
</protein>
<keyword evidence="1" id="KW-0812">Transmembrane</keyword>
<keyword evidence="4" id="KW-1185">Reference proteome</keyword>
<dbReference type="STRING" id="2045.KR76_07485"/>
<feature type="transmembrane region" description="Helical" evidence="1">
    <location>
        <begin position="68"/>
        <end position="87"/>
    </location>
</feature>
<keyword evidence="1" id="KW-1133">Transmembrane helix</keyword>
<accession>A0A0C5XBP1</accession>
<dbReference type="Proteomes" id="UP000449906">
    <property type="component" value="Unassembled WGS sequence"/>
</dbReference>
<dbReference type="KEGG" id="psim:KR76_07485"/>
<keyword evidence="1" id="KW-0472">Membrane</keyword>
<name>A0A0C5XBP1_NOCSI</name>
<dbReference type="RefSeq" id="WP_052138340.1">
    <property type="nucleotide sequence ID" value="NZ_BJMC01000017.1"/>
</dbReference>
<dbReference type="GeneID" id="96608774"/>
<reference evidence="3 5" key="2">
    <citation type="submission" date="2019-09" db="EMBL/GenBank/DDBJ databases">
        <title>Pimelobacter sp. isolated from Paulinella.</title>
        <authorList>
            <person name="Jeong S.E."/>
        </authorList>
    </citation>
    <scope>NUCLEOTIDE SEQUENCE [LARGE SCALE GENOMIC DNA]</scope>
    <source>
        <strain evidence="3 5">Pch-N</strain>
    </source>
</reference>
<gene>
    <name evidence="3" type="ORF">F9L07_20680</name>
    <name evidence="2" type="ORF">KR76_07485</name>
</gene>
<dbReference type="EMBL" id="CP009896">
    <property type="protein sequence ID" value="AJR18214.1"/>
    <property type="molecule type" value="Genomic_DNA"/>
</dbReference>
<organism evidence="2 4">
    <name type="scientific">Nocardioides simplex</name>
    <name type="common">Arthrobacter simplex</name>
    <dbReference type="NCBI Taxonomy" id="2045"/>
    <lineage>
        <taxon>Bacteria</taxon>
        <taxon>Bacillati</taxon>
        <taxon>Actinomycetota</taxon>
        <taxon>Actinomycetes</taxon>
        <taxon>Propionibacteriales</taxon>
        <taxon>Nocardioidaceae</taxon>
        <taxon>Pimelobacter</taxon>
    </lineage>
</organism>
<evidence type="ECO:0000313" key="3">
    <source>
        <dbReference type="EMBL" id="KAB2809444.1"/>
    </source>
</evidence>
<evidence type="ECO:0000313" key="5">
    <source>
        <dbReference type="Proteomes" id="UP000449906"/>
    </source>
</evidence>
<evidence type="ECO:0000256" key="1">
    <source>
        <dbReference type="SAM" id="Phobius"/>
    </source>
</evidence>
<dbReference type="OrthoDB" id="250722at2"/>
<dbReference type="EMBL" id="WBVM01000002">
    <property type="protein sequence ID" value="KAB2809444.1"/>
    <property type="molecule type" value="Genomic_DNA"/>
</dbReference>